<dbReference type="Proteomes" id="UP001500466">
    <property type="component" value="Unassembled WGS sequence"/>
</dbReference>
<sequence length="151" mass="15688">MAGSGRSGDGRTLSEKLAHLFGTVHPASRGPYSNAEVAREIRAAADDDAGLSASAIAQLRSGAKTNPTMKTIEALASFFGVPPAYFFDDAVARQTDAEIAEITAMRDVQSVAMRASGLSEGSLKMVLAVIDHARALEGLPELDEGEPPTGS</sequence>
<dbReference type="CDD" id="cd00093">
    <property type="entry name" value="HTH_XRE"/>
    <property type="match status" value="1"/>
</dbReference>
<proteinExistence type="predicted"/>
<dbReference type="RefSeq" id="WP_345673500.1">
    <property type="nucleotide sequence ID" value="NZ_BAABHS010000001.1"/>
</dbReference>
<gene>
    <name evidence="2" type="ORF">GCM10023205_04670</name>
</gene>
<dbReference type="EMBL" id="BAABHS010000001">
    <property type="protein sequence ID" value="GAA4947760.1"/>
    <property type="molecule type" value="Genomic_DNA"/>
</dbReference>
<dbReference type="InterPro" id="IPR001387">
    <property type="entry name" value="Cro/C1-type_HTH"/>
</dbReference>
<dbReference type="PROSITE" id="PS50943">
    <property type="entry name" value="HTH_CROC1"/>
    <property type="match status" value="1"/>
</dbReference>
<comment type="caution">
    <text evidence="2">The sequence shown here is derived from an EMBL/GenBank/DDBJ whole genome shotgun (WGS) entry which is preliminary data.</text>
</comment>
<organism evidence="2 3">
    <name type="scientific">Yinghuangia aomiensis</name>
    <dbReference type="NCBI Taxonomy" id="676205"/>
    <lineage>
        <taxon>Bacteria</taxon>
        <taxon>Bacillati</taxon>
        <taxon>Actinomycetota</taxon>
        <taxon>Actinomycetes</taxon>
        <taxon>Kitasatosporales</taxon>
        <taxon>Streptomycetaceae</taxon>
        <taxon>Yinghuangia</taxon>
    </lineage>
</organism>
<dbReference type="SUPFAM" id="SSF47413">
    <property type="entry name" value="lambda repressor-like DNA-binding domains"/>
    <property type="match status" value="1"/>
</dbReference>
<protein>
    <recommendedName>
        <fullName evidence="1">HTH cro/C1-type domain-containing protein</fullName>
    </recommendedName>
</protein>
<name>A0ABP9GM11_9ACTN</name>
<keyword evidence="3" id="KW-1185">Reference proteome</keyword>
<reference evidence="3" key="1">
    <citation type="journal article" date="2019" name="Int. J. Syst. Evol. Microbiol.">
        <title>The Global Catalogue of Microorganisms (GCM) 10K type strain sequencing project: providing services to taxonomists for standard genome sequencing and annotation.</title>
        <authorList>
            <consortium name="The Broad Institute Genomics Platform"/>
            <consortium name="The Broad Institute Genome Sequencing Center for Infectious Disease"/>
            <person name="Wu L."/>
            <person name="Ma J."/>
        </authorList>
    </citation>
    <scope>NUCLEOTIDE SEQUENCE [LARGE SCALE GENOMIC DNA]</scope>
    <source>
        <strain evidence="3">JCM 17986</strain>
    </source>
</reference>
<dbReference type="Pfam" id="PF01381">
    <property type="entry name" value="HTH_3"/>
    <property type="match status" value="1"/>
</dbReference>
<evidence type="ECO:0000313" key="3">
    <source>
        <dbReference type="Proteomes" id="UP001500466"/>
    </source>
</evidence>
<accession>A0ABP9GM11</accession>
<dbReference type="InterPro" id="IPR010982">
    <property type="entry name" value="Lambda_DNA-bd_dom_sf"/>
</dbReference>
<feature type="domain" description="HTH cro/C1-type" evidence="1">
    <location>
        <begin position="49"/>
        <end position="86"/>
    </location>
</feature>
<evidence type="ECO:0000259" key="1">
    <source>
        <dbReference type="PROSITE" id="PS50943"/>
    </source>
</evidence>
<evidence type="ECO:0000313" key="2">
    <source>
        <dbReference type="EMBL" id="GAA4947760.1"/>
    </source>
</evidence>
<dbReference type="Gene3D" id="1.10.260.40">
    <property type="entry name" value="lambda repressor-like DNA-binding domains"/>
    <property type="match status" value="1"/>
</dbReference>